<dbReference type="GO" id="GO:0003677">
    <property type="term" value="F:DNA binding"/>
    <property type="evidence" value="ECO:0007669"/>
    <property type="project" value="InterPro"/>
</dbReference>
<feature type="domain" description="Transcription elongation factor GreA/GreB C-terminal" evidence="1">
    <location>
        <begin position="53"/>
        <end position="128"/>
    </location>
</feature>
<dbReference type="SUPFAM" id="SSF54534">
    <property type="entry name" value="FKBP-like"/>
    <property type="match status" value="1"/>
</dbReference>
<dbReference type="Pfam" id="PF01272">
    <property type="entry name" value="GreA_GreB"/>
    <property type="match status" value="1"/>
</dbReference>
<comment type="caution">
    <text evidence="3">The sequence shown here is derived from an EMBL/GenBank/DDBJ whole genome shotgun (WGS) entry which is preliminary data.</text>
</comment>
<dbReference type="NCBIfam" id="NF004396">
    <property type="entry name" value="PRK05753.1"/>
    <property type="match status" value="1"/>
</dbReference>
<dbReference type="InterPro" id="IPR023459">
    <property type="entry name" value="Tscrpt_elong_fac_GreA/B_fam"/>
</dbReference>
<dbReference type="PANTHER" id="PTHR30437:SF5">
    <property type="entry name" value="REGULATOR OF NUCLEOSIDE DIPHOSPHATE KINASE"/>
    <property type="match status" value="1"/>
</dbReference>
<dbReference type="InterPro" id="IPR001437">
    <property type="entry name" value="Tscrpt_elong_fac_GreA/B_C"/>
</dbReference>
<dbReference type="GO" id="GO:0070063">
    <property type="term" value="F:RNA polymerase binding"/>
    <property type="evidence" value="ECO:0007669"/>
    <property type="project" value="InterPro"/>
</dbReference>
<reference evidence="3" key="1">
    <citation type="journal article" date="2020" name="Biotechnol. Biofuels">
        <title>New insights from the biogas microbiome by comprehensive genome-resolved metagenomics of nearly 1600 species originating from multiple anaerobic digesters.</title>
        <authorList>
            <person name="Campanaro S."/>
            <person name="Treu L."/>
            <person name="Rodriguez-R L.M."/>
            <person name="Kovalovszki A."/>
            <person name="Ziels R.M."/>
            <person name="Maus I."/>
            <person name="Zhu X."/>
            <person name="Kougias P.G."/>
            <person name="Basile A."/>
            <person name="Luo G."/>
            <person name="Schluter A."/>
            <person name="Konstantinidis K.T."/>
            <person name="Angelidaki I."/>
        </authorList>
    </citation>
    <scope>NUCLEOTIDE SEQUENCE</scope>
    <source>
        <strain evidence="3">AS06rmzACSIP_7</strain>
    </source>
</reference>
<dbReference type="Proteomes" id="UP000777265">
    <property type="component" value="Unassembled WGS sequence"/>
</dbReference>
<dbReference type="GO" id="GO:0006354">
    <property type="term" value="P:DNA-templated transcription elongation"/>
    <property type="evidence" value="ECO:0007669"/>
    <property type="project" value="TreeGrafter"/>
</dbReference>
<evidence type="ECO:0000313" key="3">
    <source>
        <dbReference type="EMBL" id="NLW34511.1"/>
    </source>
</evidence>
<name>A0A351U5E2_9BACT</name>
<dbReference type="GO" id="GO:0016301">
    <property type="term" value="F:kinase activity"/>
    <property type="evidence" value="ECO:0007669"/>
    <property type="project" value="UniProtKB-KW"/>
</dbReference>
<evidence type="ECO:0000259" key="2">
    <source>
        <dbReference type="Pfam" id="PF14760"/>
    </source>
</evidence>
<dbReference type="Pfam" id="PF14760">
    <property type="entry name" value="Rnk_N"/>
    <property type="match status" value="1"/>
</dbReference>
<sequence>MKKRDIYITETDMTKLRRLIEINYGPRGKNNTYLEKLEEELDGATVVSPKDIPDNVITMNSLAIIKDLDSDEEMRCWLVFPEKAGTSKNMVSVLAPIGTAILGYKIGDTFEWEVPAGKKRFLVVDIIYQPERVGNYEL</sequence>
<proteinExistence type="predicted"/>
<evidence type="ECO:0000313" key="4">
    <source>
        <dbReference type="Proteomes" id="UP000777265"/>
    </source>
</evidence>
<dbReference type="InterPro" id="IPR029462">
    <property type="entry name" value="Rnk_N"/>
</dbReference>
<gene>
    <name evidence="3" type="primary">rnk</name>
    <name evidence="3" type="ORF">GXY80_03370</name>
</gene>
<keyword evidence="3" id="KW-0808">Transferase</keyword>
<keyword evidence="3" id="KW-0418">Kinase</keyword>
<reference evidence="3" key="2">
    <citation type="submission" date="2020-01" db="EMBL/GenBank/DDBJ databases">
        <authorList>
            <person name="Campanaro S."/>
        </authorList>
    </citation>
    <scope>NUCLEOTIDE SEQUENCE</scope>
    <source>
        <strain evidence="3">AS06rmzACSIP_7</strain>
    </source>
</reference>
<evidence type="ECO:0000259" key="1">
    <source>
        <dbReference type="Pfam" id="PF01272"/>
    </source>
</evidence>
<dbReference type="GO" id="GO:0032784">
    <property type="term" value="P:regulation of DNA-templated transcription elongation"/>
    <property type="evidence" value="ECO:0007669"/>
    <property type="project" value="InterPro"/>
</dbReference>
<dbReference type="STRING" id="909663.GCA_000512235_00919"/>
<dbReference type="AlphaFoldDB" id="A0A351U5E2"/>
<dbReference type="Gene3D" id="3.10.50.30">
    <property type="entry name" value="Transcription elongation factor, GreA/GreB, C-terminal domain"/>
    <property type="match status" value="1"/>
</dbReference>
<dbReference type="PANTHER" id="PTHR30437">
    <property type="entry name" value="TRANSCRIPTION ELONGATION FACTOR GREA"/>
    <property type="match status" value="1"/>
</dbReference>
<dbReference type="InterPro" id="IPR036953">
    <property type="entry name" value="GreA/GreB_C_sf"/>
</dbReference>
<dbReference type="EMBL" id="JAAYEE010000060">
    <property type="protein sequence ID" value="NLW34511.1"/>
    <property type="molecule type" value="Genomic_DNA"/>
</dbReference>
<organism evidence="3 4">
    <name type="scientific">Syntrophorhabdus aromaticivorans</name>
    <dbReference type="NCBI Taxonomy" id="328301"/>
    <lineage>
        <taxon>Bacteria</taxon>
        <taxon>Pseudomonadati</taxon>
        <taxon>Thermodesulfobacteriota</taxon>
        <taxon>Syntrophorhabdia</taxon>
        <taxon>Syntrophorhabdales</taxon>
        <taxon>Syntrophorhabdaceae</taxon>
        <taxon>Syntrophorhabdus</taxon>
    </lineage>
</organism>
<accession>A0A351U5E2</accession>
<feature type="domain" description="Regulator of nucleoside diphosphate kinase N-terminal" evidence="2">
    <location>
        <begin position="4"/>
        <end position="47"/>
    </location>
</feature>
<protein>
    <submittedName>
        <fullName evidence="3">Nucleoside diphosphate kinase regulator</fullName>
    </submittedName>
</protein>